<dbReference type="Proteomes" id="UP000823561">
    <property type="component" value="Chromosome 8"/>
</dbReference>
<dbReference type="SMART" id="SM00454">
    <property type="entry name" value="SAM"/>
    <property type="match status" value="1"/>
</dbReference>
<evidence type="ECO:0000259" key="1">
    <source>
        <dbReference type="PROSITE" id="PS50105"/>
    </source>
</evidence>
<sequence>MAFLQWDREDVGKWIESLGYSHYTACFIENGITGRKLIHINCRNLPKLGITDFEDMKAIAAHVRELLGVSEPVWNRSLADYPRDDMGLFLERKSQTGELADALTLTQFLKERQPC</sequence>
<dbReference type="PANTHER" id="PTHR46829:SF1">
    <property type="entry name" value="STERILE ALPHA MOTIF DOMAIN-CONTAINING PROTEIN 15"/>
    <property type="match status" value="1"/>
</dbReference>
<comment type="caution">
    <text evidence="2">The sequence shown here is derived from an EMBL/GenBank/DDBJ whole genome shotgun (WGS) entry which is preliminary data.</text>
</comment>
<keyword evidence="3" id="KW-1185">Reference proteome</keyword>
<dbReference type="InterPro" id="IPR013761">
    <property type="entry name" value="SAM/pointed_sf"/>
</dbReference>
<proteinExistence type="predicted"/>
<reference evidence="2" key="1">
    <citation type="submission" date="2020-10" db="EMBL/GenBank/DDBJ databases">
        <title>Chromosome-scale genome assembly of the Allis shad, Alosa alosa.</title>
        <authorList>
            <person name="Margot Z."/>
            <person name="Christophe K."/>
            <person name="Cabau C."/>
            <person name="Louis A."/>
            <person name="Berthelot C."/>
            <person name="Parey E."/>
            <person name="Roest Crollius H."/>
            <person name="Montfort J."/>
            <person name="Robinson-Rechavi M."/>
            <person name="Bucao C."/>
            <person name="Bouchez O."/>
            <person name="Gislard M."/>
            <person name="Lluch J."/>
            <person name="Milhes M."/>
            <person name="Lampietro C."/>
            <person name="Lopez Roques C."/>
            <person name="Donnadieu C."/>
            <person name="Braasch I."/>
            <person name="Desvignes T."/>
            <person name="Postlethwait J."/>
            <person name="Bobe J."/>
            <person name="Guiguen Y."/>
        </authorList>
    </citation>
    <scope>NUCLEOTIDE SEQUENCE</scope>
    <source>
        <strain evidence="2">M-15738</strain>
        <tissue evidence="2">Blood</tissue>
    </source>
</reference>
<accession>A0AAV6GRL4</accession>
<dbReference type="Gene3D" id="1.10.150.50">
    <property type="entry name" value="Transcription Factor, Ets-1"/>
    <property type="match status" value="1"/>
</dbReference>
<dbReference type="PANTHER" id="PTHR46829">
    <property type="entry name" value="STERILE ALPHA MOTIF DOMAIN-CONTAINING PROTEIN 15"/>
    <property type="match status" value="1"/>
</dbReference>
<organism evidence="2 3">
    <name type="scientific">Alosa alosa</name>
    <name type="common">allis shad</name>
    <dbReference type="NCBI Taxonomy" id="278164"/>
    <lineage>
        <taxon>Eukaryota</taxon>
        <taxon>Metazoa</taxon>
        <taxon>Chordata</taxon>
        <taxon>Craniata</taxon>
        <taxon>Vertebrata</taxon>
        <taxon>Euteleostomi</taxon>
        <taxon>Actinopterygii</taxon>
        <taxon>Neopterygii</taxon>
        <taxon>Teleostei</taxon>
        <taxon>Clupei</taxon>
        <taxon>Clupeiformes</taxon>
        <taxon>Clupeoidei</taxon>
        <taxon>Clupeidae</taxon>
        <taxon>Alosa</taxon>
    </lineage>
</organism>
<dbReference type="InterPro" id="IPR001660">
    <property type="entry name" value="SAM"/>
</dbReference>
<dbReference type="EMBL" id="JADWDJ010000008">
    <property type="protein sequence ID" value="KAG5277334.1"/>
    <property type="molecule type" value="Genomic_DNA"/>
</dbReference>
<feature type="domain" description="SAM" evidence="1">
    <location>
        <begin position="6"/>
        <end position="69"/>
    </location>
</feature>
<dbReference type="SUPFAM" id="SSF47769">
    <property type="entry name" value="SAM/Pointed domain"/>
    <property type="match status" value="1"/>
</dbReference>
<name>A0AAV6GRL4_9TELE</name>
<evidence type="ECO:0000313" key="2">
    <source>
        <dbReference type="EMBL" id="KAG5277334.1"/>
    </source>
</evidence>
<dbReference type="PROSITE" id="PS50105">
    <property type="entry name" value="SAM_DOMAIN"/>
    <property type="match status" value="1"/>
</dbReference>
<gene>
    <name evidence="2" type="ORF">AALO_G00116340</name>
</gene>
<dbReference type="Pfam" id="PF07647">
    <property type="entry name" value="SAM_2"/>
    <property type="match status" value="1"/>
</dbReference>
<dbReference type="AlphaFoldDB" id="A0AAV6GRL4"/>
<protein>
    <recommendedName>
        <fullName evidence="1">SAM domain-containing protein</fullName>
    </recommendedName>
</protein>
<evidence type="ECO:0000313" key="3">
    <source>
        <dbReference type="Proteomes" id="UP000823561"/>
    </source>
</evidence>